<gene>
    <name evidence="1" type="ORF">DXC19_11760</name>
</gene>
<name>A0A8B2ZKI0_STAWA</name>
<dbReference type="EMBL" id="QSTD01000009">
    <property type="protein sequence ID" value="RGM28353.1"/>
    <property type="molecule type" value="Genomic_DNA"/>
</dbReference>
<dbReference type="RefSeq" id="WP_117726007.1">
    <property type="nucleotide sequence ID" value="NZ_CABMFV010000009.1"/>
</dbReference>
<reference evidence="1 2" key="1">
    <citation type="submission" date="2018-08" db="EMBL/GenBank/DDBJ databases">
        <title>A genome reference for cultivated species of the human gut microbiota.</title>
        <authorList>
            <person name="Zou Y."/>
            <person name="Xue W."/>
            <person name="Luo G."/>
        </authorList>
    </citation>
    <scope>NUCLEOTIDE SEQUENCE [LARGE SCALE GENOMIC DNA]</scope>
    <source>
        <strain evidence="1 2">OM08-17AT</strain>
    </source>
</reference>
<sequence length="138" mass="15837">MFENLIDKLIDLGYQVEADDTEGYKGIFLSDYQIDIIVDDDNVIINNPDDNEPVITQTIDDTINYINDLTQSEKMENALEDNNYTFKQESARYFEVGNDKIKIIDGRFYLYGEDGERNVFIDVPSVIGALQSKFLGED</sequence>
<protein>
    <submittedName>
        <fullName evidence="1">Uncharacterized protein</fullName>
    </submittedName>
</protein>
<proteinExistence type="predicted"/>
<evidence type="ECO:0000313" key="1">
    <source>
        <dbReference type="EMBL" id="RGM28353.1"/>
    </source>
</evidence>
<dbReference type="Proteomes" id="UP000261016">
    <property type="component" value="Unassembled WGS sequence"/>
</dbReference>
<dbReference type="AlphaFoldDB" id="A0A8B2ZKI0"/>
<evidence type="ECO:0000313" key="2">
    <source>
        <dbReference type="Proteomes" id="UP000261016"/>
    </source>
</evidence>
<accession>A0A8B2ZKI0</accession>
<comment type="caution">
    <text evidence="1">The sequence shown here is derived from an EMBL/GenBank/DDBJ whole genome shotgun (WGS) entry which is preliminary data.</text>
</comment>
<organism evidence="1 2">
    <name type="scientific">Staphylococcus warneri</name>
    <dbReference type="NCBI Taxonomy" id="1292"/>
    <lineage>
        <taxon>Bacteria</taxon>
        <taxon>Bacillati</taxon>
        <taxon>Bacillota</taxon>
        <taxon>Bacilli</taxon>
        <taxon>Bacillales</taxon>
        <taxon>Staphylococcaceae</taxon>
        <taxon>Staphylococcus</taxon>
    </lineage>
</organism>